<dbReference type="GO" id="GO:0016020">
    <property type="term" value="C:membrane"/>
    <property type="evidence" value="ECO:0007669"/>
    <property type="project" value="TreeGrafter"/>
</dbReference>
<dbReference type="SUPFAM" id="SSF51735">
    <property type="entry name" value="NAD(P)-binding Rossmann-fold domains"/>
    <property type="match status" value="1"/>
</dbReference>
<dbReference type="InterPro" id="IPR002347">
    <property type="entry name" value="SDR_fam"/>
</dbReference>
<dbReference type="GO" id="GO:0016491">
    <property type="term" value="F:oxidoreductase activity"/>
    <property type="evidence" value="ECO:0007669"/>
    <property type="project" value="UniProtKB-KW"/>
</dbReference>
<proteinExistence type="inferred from homology"/>
<dbReference type="Gene3D" id="3.40.50.720">
    <property type="entry name" value="NAD(P)-binding Rossmann-like Domain"/>
    <property type="match status" value="1"/>
</dbReference>
<name>A0A8J3CKH7_9BURK</name>
<comment type="similarity">
    <text evidence="1">Belongs to the short-chain dehydrogenases/reductases (SDR) family.</text>
</comment>
<dbReference type="InterPro" id="IPR020904">
    <property type="entry name" value="Sc_DH/Rdtase_CS"/>
</dbReference>
<evidence type="ECO:0000256" key="1">
    <source>
        <dbReference type="ARBA" id="ARBA00006484"/>
    </source>
</evidence>
<evidence type="ECO:0000256" key="2">
    <source>
        <dbReference type="ARBA" id="ARBA00023002"/>
    </source>
</evidence>
<gene>
    <name evidence="3" type="ORF">GCM10009007_09350</name>
</gene>
<dbReference type="PANTHER" id="PTHR44196:SF1">
    <property type="entry name" value="DEHYDROGENASE_REDUCTASE SDR FAMILY MEMBER 7B"/>
    <property type="match status" value="1"/>
</dbReference>
<dbReference type="Proteomes" id="UP000614287">
    <property type="component" value="Unassembled WGS sequence"/>
</dbReference>
<dbReference type="PRINTS" id="PR00081">
    <property type="entry name" value="GDHRDH"/>
</dbReference>
<keyword evidence="2" id="KW-0560">Oxidoreductase</keyword>
<reference evidence="3" key="2">
    <citation type="submission" date="2020-09" db="EMBL/GenBank/DDBJ databases">
        <authorList>
            <person name="Sun Q."/>
            <person name="Kim S."/>
        </authorList>
    </citation>
    <scope>NUCLEOTIDE SEQUENCE</scope>
    <source>
        <strain evidence="3">KCTC 32501</strain>
    </source>
</reference>
<evidence type="ECO:0000313" key="4">
    <source>
        <dbReference type="Proteomes" id="UP000614287"/>
    </source>
</evidence>
<dbReference type="PROSITE" id="PS00061">
    <property type="entry name" value="ADH_SHORT"/>
    <property type="match status" value="1"/>
</dbReference>
<sequence length="250" mass="26889">MSYFSGKIILLTGASGGIGKEMMYKLLEQGAKIVTLGRSPIVRDGVEHLTVDLSQENSILGLESALYELERIDGLIHVAGLQQAGVFMKQSPEALATMMQTNLIAPTLLTRLVLPYMSKGCFVAYIGSVFGHIGFPYYAAYSASKFGLRGLSEALGRELEPLGIQVCHIAPRAVNTPMNDEKARAFMKATGSTMDEVPEVVQAALKAIEAGKPHTIIGGSERIFARLNGGFPKVVSKALRKATQAGRDIF</sequence>
<dbReference type="EMBL" id="BMZG01000004">
    <property type="protein sequence ID" value="GHA70673.1"/>
    <property type="molecule type" value="Genomic_DNA"/>
</dbReference>
<dbReference type="Pfam" id="PF00106">
    <property type="entry name" value="adh_short"/>
    <property type="match status" value="1"/>
</dbReference>
<dbReference type="AlphaFoldDB" id="A0A8J3CKH7"/>
<keyword evidence="4" id="KW-1185">Reference proteome</keyword>
<accession>A0A8J3CKH7</accession>
<evidence type="ECO:0000313" key="3">
    <source>
        <dbReference type="EMBL" id="GHA70673.1"/>
    </source>
</evidence>
<reference evidence="3" key="1">
    <citation type="journal article" date="2014" name="Int. J. Syst. Evol. Microbiol.">
        <title>Complete genome sequence of Corynebacterium casei LMG S-19264T (=DSM 44701T), isolated from a smear-ripened cheese.</title>
        <authorList>
            <consortium name="US DOE Joint Genome Institute (JGI-PGF)"/>
            <person name="Walter F."/>
            <person name="Albersmeier A."/>
            <person name="Kalinowski J."/>
            <person name="Ruckert C."/>
        </authorList>
    </citation>
    <scope>NUCLEOTIDE SEQUENCE</scope>
    <source>
        <strain evidence="3">KCTC 32501</strain>
    </source>
</reference>
<comment type="caution">
    <text evidence="3">The sequence shown here is derived from an EMBL/GenBank/DDBJ whole genome shotgun (WGS) entry which is preliminary data.</text>
</comment>
<organism evidence="3 4">
    <name type="scientific">Formosimonas limnophila</name>
    <dbReference type="NCBI Taxonomy" id="1384487"/>
    <lineage>
        <taxon>Bacteria</taxon>
        <taxon>Pseudomonadati</taxon>
        <taxon>Pseudomonadota</taxon>
        <taxon>Betaproteobacteria</taxon>
        <taxon>Burkholderiales</taxon>
        <taxon>Burkholderiaceae</taxon>
        <taxon>Formosimonas</taxon>
    </lineage>
</organism>
<dbReference type="InterPro" id="IPR036291">
    <property type="entry name" value="NAD(P)-bd_dom_sf"/>
</dbReference>
<dbReference type="PANTHER" id="PTHR44196">
    <property type="entry name" value="DEHYDROGENASE/REDUCTASE SDR FAMILY MEMBER 7B"/>
    <property type="match status" value="1"/>
</dbReference>
<protein>
    <submittedName>
        <fullName evidence="3">Short chain dehydrogenase</fullName>
    </submittedName>
</protein>